<evidence type="ECO:0000313" key="18">
    <source>
        <dbReference type="Proteomes" id="UP001595999"/>
    </source>
</evidence>
<evidence type="ECO:0000256" key="14">
    <source>
        <dbReference type="ARBA" id="ARBA00051301"/>
    </source>
</evidence>
<evidence type="ECO:0000256" key="11">
    <source>
        <dbReference type="ARBA" id="ARBA00023154"/>
    </source>
</evidence>
<evidence type="ECO:0000313" key="17">
    <source>
        <dbReference type="EMBL" id="MFC4489622.1"/>
    </source>
</evidence>
<name>A0ABV8ZPI4_9NEIS</name>
<feature type="active site" evidence="15">
    <location>
        <position position="68"/>
    </location>
</feature>
<comment type="function">
    <text evidence="15">Catalyzes the hydrolysis of N-succinyl-L,L-diaminopimelic acid (SDAP), forming succinate and LL-2,6-diaminopimelate (DAP), an intermediate involved in the bacterial biosynthesis of lysine and meso-diaminopimelic acid, an essential component of bacterial cell walls.</text>
</comment>
<evidence type="ECO:0000256" key="5">
    <source>
        <dbReference type="ARBA" id="ARBA00022391"/>
    </source>
</evidence>
<organism evidence="17 18">
    <name type="scientific">Chromobacterium aquaticum</name>
    <dbReference type="NCBI Taxonomy" id="467180"/>
    <lineage>
        <taxon>Bacteria</taxon>
        <taxon>Pseudomonadati</taxon>
        <taxon>Pseudomonadota</taxon>
        <taxon>Betaproteobacteria</taxon>
        <taxon>Neisseriales</taxon>
        <taxon>Chromobacteriaceae</taxon>
        <taxon>Chromobacterium</taxon>
    </lineage>
</organism>
<feature type="binding site" evidence="15">
    <location>
        <position position="99"/>
    </location>
    <ligand>
        <name>Zn(2+)</name>
        <dbReference type="ChEBI" id="CHEBI:29105"/>
        <label>1</label>
    </ligand>
</feature>
<dbReference type="EC" id="3.5.1.18" evidence="4 15"/>
<dbReference type="Pfam" id="PF01546">
    <property type="entry name" value="Peptidase_M20"/>
    <property type="match status" value="1"/>
</dbReference>
<dbReference type="SUPFAM" id="SSF53187">
    <property type="entry name" value="Zn-dependent exopeptidases"/>
    <property type="match status" value="1"/>
</dbReference>
<keyword evidence="6 15" id="KW-0028">Amino-acid biosynthesis</keyword>
<dbReference type="EMBL" id="JBHSEK010000004">
    <property type="protein sequence ID" value="MFC4489622.1"/>
    <property type="molecule type" value="Genomic_DNA"/>
</dbReference>
<keyword evidence="18" id="KW-1185">Reference proteome</keyword>
<evidence type="ECO:0000256" key="1">
    <source>
        <dbReference type="ARBA" id="ARBA00005130"/>
    </source>
</evidence>
<feature type="binding site" evidence="15">
    <location>
        <position position="99"/>
    </location>
    <ligand>
        <name>Zn(2+)</name>
        <dbReference type="ChEBI" id="CHEBI:29105"/>
        <label>2</label>
    </ligand>
</feature>
<evidence type="ECO:0000259" key="16">
    <source>
        <dbReference type="Pfam" id="PF07687"/>
    </source>
</evidence>
<evidence type="ECO:0000256" key="2">
    <source>
        <dbReference type="ARBA" id="ARBA00006746"/>
    </source>
</evidence>
<dbReference type="InterPro" id="IPR050072">
    <property type="entry name" value="Peptidase_M20A"/>
</dbReference>
<keyword evidence="7 15" id="KW-0479">Metal-binding</keyword>
<feature type="active site" description="Proton acceptor" evidence="15">
    <location>
        <position position="133"/>
    </location>
</feature>
<evidence type="ECO:0000256" key="8">
    <source>
        <dbReference type="ARBA" id="ARBA00022801"/>
    </source>
</evidence>
<protein>
    <recommendedName>
        <fullName evidence="5 15">Succinyl-diaminopimelate desuccinylase</fullName>
        <shortName evidence="15">SDAP desuccinylase</shortName>
        <ecNumber evidence="4 15">3.5.1.18</ecNumber>
    </recommendedName>
    <alternativeName>
        <fullName evidence="13 15">N-succinyl-LL-2,6-diaminoheptanedioate amidohydrolase</fullName>
    </alternativeName>
</protein>
<reference evidence="18" key="1">
    <citation type="journal article" date="2019" name="Int. J. Syst. Evol. Microbiol.">
        <title>The Global Catalogue of Microorganisms (GCM) 10K type strain sequencing project: providing services to taxonomists for standard genome sequencing and annotation.</title>
        <authorList>
            <consortium name="The Broad Institute Genomics Platform"/>
            <consortium name="The Broad Institute Genome Sequencing Center for Infectious Disease"/>
            <person name="Wu L."/>
            <person name="Ma J."/>
        </authorList>
    </citation>
    <scope>NUCLEOTIDE SEQUENCE [LARGE SCALE GENOMIC DNA]</scope>
    <source>
        <strain evidence="18">CGMCC 4.7608</strain>
    </source>
</reference>
<dbReference type="InterPro" id="IPR011650">
    <property type="entry name" value="Peptidase_M20_dimer"/>
</dbReference>
<dbReference type="PANTHER" id="PTHR43808">
    <property type="entry name" value="ACETYLORNITHINE DEACETYLASE"/>
    <property type="match status" value="1"/>
</dbReference>
<evidence type="ECO:0000256" key="13">
    <source>
        <dbReference type="ARBA" id="ARBA00031891"/>
    </source>
</evidence>
<feature type="binding site" evidence="15">
    <location>
        <position position="66"/>
    </location>
    <ligand>
        <name>Zn(2+)</name>
        <dbReference type="ChEBI" id="CHEBI:29105"/>
        <label>1</label>
    </ligand>
</feature>
<evidence type="ECO:0000256" key="9">
    <source>
        <dbReference type="ARBA" id="ARBA00022833"/>
    </source>
</evidence>
<dbReference type="NCBIfam" id="TIGR01246">
    <property type="entry name" value="dapE_proteo"/>
    <property type="match status" value="1"/>
</dbReference>
<feature type="binding site" evidence="15">
    <location>
        <position position="162"/>
    </location>
    <ligand>
        <name>Zn(2+)</name>
        <dbReference type="ChEBI" id="CHEBI:29105"/>
        <label>1</label>
    </ligand>
</feature>
<feature type="binding site" evidence="15">
    <location>
        <position position="348"/>
    </location>
    <ligand>
        <name>Zn(2+)</name>
        <dbReference type="ChEBI" id="CHEBI:29105"/>
        <label>2</label>
    </ligand>
</feature>
<keyword evidence="12 15" id="KW-0170">Cobalt</keyword>
<keyword evidence="11 15" id="KW-0457">Lysine biosynthesis</keyword>
<proteinExistence type="inferred from homology"/>
<dbReference type="Proteomes" id="UP001595999">
    <property type="component" value="Unassembled WGS sequence"/>
</dbReference>
<evidence type="ECO:0000256" key="15">
    <source>
        <dbReference type="HAMAP-Rule" id="MF_01690"/>
    </source>
</evidence>
<comment type="pathway">
    <text evidence="1 15">Amino-acid biosynthesis; L-lysine biosynthesis via DAP pathway; LL-2,6-diaminopimelate from (S)-tetrahydrodipicolinate (succinylase route): step 3/3.</text>
</comment>
<feature type="binding site" evidence="15">
    <location>
        <position position="134"/>
    </location>
    <ligand>
        <name>Zn(2+)</name>
        <dbReference type="ChEBI" id="CHEBI:29105"/>
        <label>2</label>
    </ligand>
</feature>
<keyword evidence="8 15" id="KW-0378">Hydrolase</keyword>
<dbReference type="SUPFAM" id="SSF55031">
    <property type="entry name" value="Bacterial exopeptidase dimerisation domain"/>
    <property type="match status" value="1"/>
</dbReference>
<sequence length="377" mass="40766">MSATLELARQLIRLDSVTPRDQGCQELMIARLEAIGFRVERMRFGEVDNFWARRGDAGPLVCFAGHTDVVPTGPLEQWDSPPFEPTVRNGLLYGRGAADMKASLAAFVTACEDFVAARPDHPGSIALLITSDEEGVAVDGSVKVVDALEARGETMDYCIVGEPTSDQALGDTIKNGRRGSLSGHLIVHGIQGHIAYPHLAKNPVHLMAPALAELAATRWDEGNAFFPPTSWQVSNIHAGTGAGNIIPGHCDIRFNFRFSPESSAESLKERVCAILDRHGLGYELHWQLSGQPFLTQPGKLTEALGRAIAEIAGRQAELSTTGGTSDGRFIKRVASELVEFGPVNATIHKLNECVEVADIEPLSAIYRRTLELLLNAV</sequence>
<evidence type="ECO:0000256" key="6">
    <source>
        <dbReference type="ARBA" id="ARBA00022605"/>
    </source>
</evidence>
<accession>A0ABV8ZPI4</accession>
<dbReference type="InterPro" id="IPR036264">
    <property type="entry name" value="Bact_exopeptidase_dim_dom"/>
</dbReference>
<comment type="subunit">
    <text evidence="3 15">Homodimer.</text>
</comment>
<dbReference type="HAMAP" id="MF_01690">
    <property type="entry name" value="DapE"/>
    <property type="match status" value="1"/>
</dbReference>
<dbReference type="GO" id="GO:0009014">
    <property type="term" value="F:succinyl-diaminopimelate desuccinylase activity"/>
    <property type="evidence" value="ECO:0007669"/>
    <property type="project" value="UniProtKB-EC"/>
</dbReference>
<evidence type="ECO:0000256" key="4">
    <source>
        <dbReference type="ARBA" id="ARBA00011921"/>
    </source>
</evidence>
<evidence type="ECO:0000256" key="3">
    <source>
        <dbReference type="ARBA" id="ARBA00011738"/>
    </source>
</evidence>
<dbReference type="CDD" id="cd03891">
    <property type="entry name" value="M20_DapE_proteobac"/>
    <property type="match status" value="1"/>
</dbReference>
<comment type="catalytic activity">
    <reaction evidence="14 15">
        <text>N-succinyl-(2S,6S)-2,6-diaminopimelate + H2O = (2S,6S)-2,6-diaminopimelate + succinate</text>
        <dbReference type="Rhea" id="RHEA:22608"/>
        <dbReference type="ChEBI" id="CHEBI:15377"/>
        <dbReference type="ChEBI" id="CHEBI:30031"/>
        <dbReference type="ChEBI" id="CHEBI:57609"/>
        <dbReference type="ChEBI" id="CHEBI:58087"/>
        <dbReference type="EC" id="3.5.1.18"/>
    </reaction>
</comment>
<dbReference type="NCBIfam" id="NF009557">
    <property type="entry name" value="PRK13009.1"/>
    <property type="match status" value="1"/>
</dbReference>
<evidence type="ECO:0000256" key="7">
    <source>
        <dbReference type="ARBA" id="ARBA00022723"/>
    </source>
</evidence>
<keyword evidence="9 15" id="KW-0862">Zinc</keyword>
<keyword evidence="10 15" id="KW-0220">Diaminopimelate biosynthesis</keyword>
<dbReference type="Pfam" id="PF07687">
    <property type="entry name" value="M20_dimer"/>
    <property type="match status" value="1"/>
</dbReference>
<feature type="domain" description="Peptidase M20 dimerisation" evidence="16">
    <location>
        <begin position="175"/>
        <end position="282"/>
    </location>
</feature>
<evidence type="ECO:0000256" key="10">
    <source>
        <dbReference type="ARBA" id="ARBA00022915"/>
    </source>
</evidence>
<evidence type="ECO:0000256" key="12">
    <source>
        <dbReference type="ARBA" id="ARBA00023285"/>
    </source>
</evidence>
<dbReference type="RefSeq" id="WP_231462823.1">
    <property type="nucleotide sequence ID" value="NZ_JAJOHW010000086.1"/>
</dbReference>
<dbReference type="Gene3D" id="3.40.630.10">
    <property type="entry name" value="Zn peptidases"/>
    <property type="match status" value="2"/>
</dbReference>
<comment type="cofactor">
    <cofactor evidence="15">
        <name>Zn(2+)</name>
        <dbReference type="ChEBI" id="CHEBI:29105"/>
    </cofactor>
    <cofactor evidence="15">
        <name>Co(2+)</name>
        <dbReference type="ChEBI" id="CHEBI:48828"/>
    </cofactor>
    <text evidence="15">Binds 2 Zn(2+) or Co(2+) ions per subunit.</text>
</comment>
<comment type="caution">
    <text evidence="17">The sequence shown here is derived from an EMBL/GenBank/DDBJ whole genome shotgun (WGS) entry which is preliminary data.</text>
</comment>
<dbReference type="PANTHER" id="PTHR43808:SF31">
    <property type="entry name" value="N-ACETYL-L-CITRULLINE DEACETYLASE"/>
    <property type="match status" value="1"/>
</dbReference>
<dbReference type="InterPro" id="IPR005941">
    <property type="entry name" value="DapE_proteobac"/>
</dbReference>
<comment type="similarity">
    <text evidence="2 15">Belongs to the peptidase M20A family. DapE subfamily.</text>
</comment>
<dbReference type="InterPro" id="IPR002933">
    <property type="entry name" value="Peptidase_M20"/>
</dbReference>
<gene>
    <name evidence="15 17" type="primary">dapE</name>
    <name evidence="17" type="ORF">ACFO0R_08305</name>
</gene>